<proteinExistence type="predicted"/>
<dbReference type="InterPro" id="IPR013783">
    <property type="entry name" value="Ig-like_fold"/>
</dbReference>
<dbReference type="Proteomes" id="UP000262583">
    <property type="component" value="Chromosome"/>
</dbReference>
<dbReference type="Gene3D" id="2.60.40.10">
    <property type="entry name" value="Immunoglobulins"/>
    <property type="match status" value="1"/>
</dbReference>
<protein>
    <submittedName>
        <fullName evidence="3">Xanthan lyase</fullName>
    </submittedName>
</protein>
<accession>A0A2Z4Y2A7</accession>
<reference evidence="3 4" key="1">
    <citation type="submission" date="2018-05" db="EMBL/GenBank/DDBJ databases">
        <title>A metagenomic window into the 2 km-deep terrestrial subsurface aquifer revealed taxonomically and functionally diverse microbial community comprising novel uncultured bacterial lineages.</title>
        <authorList>
            <person name="Kadnikov V.V."/>
            <person name="Mardanov A.V."/>
            <person name="Beletsky A.V."/>
            <person name="Banks D."/>
            <person name="Pimenov N.V."/>
            <person name="Frank Y.A."/>
            <person name="Karnachuk O.V."/>
            <person name="Ravin N.V."/>
        </authorList>
    </citation>
    <scope>NUCLEOTIDE SEQUENCE [LARGE SCALE GENOMIC DNA]</scope>
    <source>
        <strain evidence="3">BY</strain>
    </source>
</reference>
<dbReference type="SUPFAM" id="SSF49265">
    <property type="entry name" value="Fibronectin type III"/>
    <property type="match status" value="1"/>
</dbReference>
<dbReference type="KEGG" id="schv:BRCON_0221"/>
<sequence>MSRLRLLLTLAVLVSGAAALAAPATMARDQILEIGYEMYLLQWPCKDCNIYSGVANATCPYTTTGTKQGIAYKWGGYDTRDSFWLNVVTNCGWAGDTNSAAIVSGTYGDDCSGFASLCLKSGRYTTSSFPSVTTLTSYALIAPGDLMNNAGSHVRIFEKYTATNLTMLLECTTGVSPGRVVRRVLPTDANYEPRRYNYVVPWPSIIGATATGSSSAVIDFRGAADIGFRVYMSTDLSTWTRVADESTLGPQAQQAPVTGLSPSVVYYFRVTALNAGGESTPSSILPLRLASGWPKVLLVNGYDRWTRKTESGGNAHSFLIRDAQCIAAKPLAFDSVDNLRVVDWSVDLRNYDCVWWLLGDESSTDDALSYQEQLQLQRYLEGGGKLFISGSELLYDLIAKANTINDVPFVTNYLKANYVSDGSAGNGYALEGVPGTPFEGITGTFDNGSGGMFNVLYPDVISPQAGATLILRYNATQGAGIMYVGPVGSSTLNASIVYLGFPFEAITASTTRAALANRVLELFFPALSSIEEWREY</sequence>
<dbReference type="InterPro" id="IPR036116">
    <property type="entry name" value="FN3_sf"/>
</dbReference>
<dbReference type="InterPro" id="IPR003961">
    <property type="entry name" value="FN3_dom"/>
</dbReference>
<evidence type="ECO:0000259" key="2">
    <source>
        <dbReference type="PROSITE" id="PS50853"/>
    </source>
</evidence>
<gene>
    <name evidence="3" type="ORF">BRCON_0221</name>
</gene>
<evidence type="ECO:0000313" key="3">
    <source>
        <dbReference type="EMBL" id="AXA34998.1"/>
    </source>
</evidence>
<dbReference type="SMART" id="SM00060">
    <property type="entry name" value="FN3"/>
    <property type="match status" value="1"/>
</dbReference>
<organism evidence="3 4">
    <name type="scientific">Sumerlaea chitinivorans</name>
    <dbReference type="NCBI Taxonomy" id="2250252"/>
    <lineage>
        <taxon>Bacteria</taxon>
        <taxon>Candidatus Sumerlaeota</taxon>
        <taxon>Candidatus Sumerlaeia</taxon>
        <taxon>Candidatus Sumerlaeales</taxon>
        <taxon>Candidatus Sumerlaeaceae</taxon>
        <taxon>Candidatus Sumerlaea</taxon>
    </lineage>
</organism>
<feature type="domain" description="Fibronectin type-III" evidence="2">
    <location>
        <begin position="202"/>
        <end position="292"/>
    </location>
</feature>
<keyword evidence="1" id="KW-0732">Signal</keyword>
<dbReference type="PROSITE" id="PS50853">
    <property type="entry name" value="FN3"/>
    <property type="match status" value="1"/>
</dbReference>
<keyword evidence="3" id="KW-0456">Lyase</keyword>
<feature type="signal peptide" evidence="1">
    <location>
        <begin position="1"/>
        <end position="21"/>
    </location>
</feature>
<evidence type="ECO:0000313" key="4">
    <source>
        <dbReference type="Proteomes" id="UP000262583"/>
    </source>
</evidence>
<name>A0A2Z4Y2A7_SUMC1</name>
<feature type="chain" id="PRO_5016322487" evidence="1">
    <location>
        <begin position="22"/>
        <end position="536"/>
    </location>
</feature>
<evidence type="ECO:0000256" key="1">
    <source>
        <dbReference type="SAM" id="SignalP"/>
    </source>
</evidence>
<dbReference type="GO" id="GO:0016829">
    <property type="term" value="F:lyase activity"/>
    <property type="evidence" value="ECO:0007669"/>
    <property type="project" value="UniProtKB-KW"/>
</dbReference>
<dbReference type="EMBL" id="CP030759">
    <property type="protein sequence ID" value="AXA34998.1"/>
    <property type="molecule type" value="Genomic_DNA"/>
</dbReference>
<dbReference type="CDD" id="cd00063">
    <property type="entry name" value="FN3"/>
    <property type="match status" value="1"/>
</dbReference>
<dbReference type="AlphaFoldDB" id="A0A2Z4Y2A7"/>